<accession>A0A9P5VA00</accession>
<dbReference type="Pfam" id="PF00076">
    <property type="entry name" value="RRM_1"/>
    <property type="match status" value="1"/>
</dbReference>
<evidence type="ECO:0000259" key="6">
    <source>
        <dbReference type="PROSITE" id="PS00624"/>
    </source>
</evidence>
<proteinExistence type="inferred from homology"/>
<dbReference type="InterPro" id="IPR035979">
    <property type="entry name" value="RBD_domain_sf"/>
</dbReference>
<reference evidence="7" key="1">
    <citation type="journal article" date="2020" name="Fungal Divers.">
        <title>Resolving the Mortierellaceae phylogeny through synthesis of multi-gene phylogenetics and phylogenomics.</title>
        <authorList>
            <person name="Vandepol N."/>
            <person name="Liber J."/>
            <person name="Desiro A."/>
            <person name="Na H."/>
            <person name="Kennedy M."/>
            <person name="Barry K."/>
            <person name="Grigoriev I.V."/>
            <person name="Miller A.N."/>
            <person name="O'Donnell K."/>
            <person name="Stajich J.E."/>
            <person name="Bonito G."/>
        </authorList>
    </citation>
    <scope>NUCLEOTIDE SEQUENCE</scope>
    <source>
        <strain evidence="7">NRRL 6426</strain>
    </source>
</reference>
<dbReference type="AlphaFoldDB" id="A0A9P5VA00"/>
<dbReference type="GO" id="GO:0003723">
    <property type="term" value="F:RNA binding"/>
    <property type="evidence" value="ECO:0007669"/>
    <property type="project" value="InterPro"/>
</dbReference>
<dbReference type="InterPro" id="IPR012132">
    <property type="entry name" value="GMC_OxRdtase"/>
</dbReference>
<evidence type="ECO:0000256" key="5">
    <source>
        <dbReference type="SAM" id="Coils"/>
    </source>
</evidence>
<dbReference type="Gene3D" id="3.30.70.330">
    <property type="match status" value="1"/>
</dbReference>
<dbReference type="GO" id="GO:0016614">
    <property type="term" value="F:oxidoreductase activity, acting on CH-OH group of donors"/>
    <property type="evidence" value="ECO:0007669"/>
    <property type="project" value="InterPro"/>
</dbReference>
<evidence type="ECO:0000256" key="4">
    <source>
        <dbReference type="ARBA" id="ARBA00022827"/>
    </source>
</evidence>
<evidence type="ECO:0000256" key="1">
    <source>
        <dbReference type="ARBA" id="ARBA00001974"/>
    </source>
</evidence>
<feature type="coiled-coil region" evidence="5">
    <location>
        <begin position="43"/>
        <end position="74"/>
    </location>
</feature>
<feature type="domain" description="Glucose-methanol-choline oxidoreductase N-terminal" evidence="6">
    <location>
        <begin position="466"/>
        <end position="480"/>
    </location>
</feature>
<dbReference type="InterPro" id="IPR036188">
    <property type="entry name" value="FAD/NAD-bd_sf"/>
</dbReference>
<evidence type="ECO:0000313" key="7">
    <source>
        <dbReference type="EMBL" id="KAF9149105.1"/>
    </source>
</evidence>
<keyword evidence="3" id="KW-0285">Flavoprotein</keyword>
<sequence>MSTTTLAATHDGGSGCLICQSKNQQIQAKDEVIRAKDAVIAAKDDAIAQKDQALKAERELREQLQKQLKLASAGVKAKATKDKDPYHHPTKKASLVNIKSASSQAQEEKDALTIYIRNVTESITYEMLHDAFSIFGTIRTLNVVHPKMVGSVAKLSKVAQVLKYRPQEGKAPWDHAKDTLVHYDYIVLGGGSAGSVVASRLAEDPAVNVLVLEAGYSDEVLASRAPGLYSTIFQTDADWNYETVPQAHAGNRTMMQPRGKLLGGCSSINAMMYHRGPASDYDEWEALGNPGWSFKECLPYFKKSEGFNDPNLPADHPCGPLTNRVRYPGLETFDSQAHGTEGPWQVTFHHLFHLSSRFVAASQAEGIQFNKDFNGESTLGVNRIQTFIQRDGIRSSLSRAFLRSEDVVPGGKNGRGRVRVVFGADAKRILFQCKREVKMASGIEFLDHNNVRRRVMATREVLLCGGAFGSPQLLLASGVGPLPQPSIPHFHTLAGVGANLQDHLGLSVTFRARNRCQTLNQEYGAYNAMKSLFNFIASGTGPLTTQIGEGVIFVRLEDIAPEWVAQEKANGTYQERASGPGSPHLEIILLPGFVRRHGTILAPDFKSYYTVTALLMNPCSFGTFKVAPKTDKEGSVDVEGVVDPNYLAESFDARVLAQGVKFIRRIVRRLNNDPTVGGREVFPGEATVPDHDDRALEKYAREAAETYYHPVGTCKMGPASDPMTVVDNRLNVHGIERLRVIDASVMPKLVAAHTCAPTVMIAERAADFIKEDWSSSSRDARIQTTTIAEARL</sequence>
<dbReference type="InterPro" id="IPR000172">
    <property type="entry name" value="GMC_OxRdtase_N"/>
</dbReference>
<dbReference type="SUPFAM" id="SSF54928">
    <property type="entry name" value="RNA-binding domain, RBD"/>
    <property type="match status" value="1"/>
</dbReference>
<dbReference type="InterPro" id="IPR007867">
    <property type="entry name" value="GMC_OxRtase_C"/>
</dbReference>
<dbReference type="Gene3D" id="3.50.50.60">
    <property type="entry name" value="FAD/NAD(P)-binding domain"/>
    <property type="match status" value="1"/>
</dbReference>
<keyword evidence="8" id="KW-1185">Reference proteome</keyword>
<evidence type="ECO:0000256" key="3">
    <source>
        <dbReference type="ARBA" id="ARBA00022630"/>
    </source>
</evidence>
<keyword evidence="5" id="KW-0175">Coiled coil</keyword>
<dbReference type="InterPro" id="IPR000504">
    <property type="entry name" value="RRM_dom"/>
</dbReference>
<dbReference type="Pfam" id="PF05199">
    <property type="entry name" value="GMC_oxred_C"/>
    <property type="match status" value="1"/>
</dbReference>
<name>A0A9P5VA00_9FUNG</name>
<protein>
    <recommendedName>
        <fullName evidence="6">Glucose-methanol-choline oxidoreductase N-terminal domain-containing protein</fullName>
    </recommendedName>
</protein>
<dbReference type="PROSITE" id="PS00624">
    <property type="entry name" value="GMC_OXRED_2"/>
    <property type="match status" value="1"/>
</dbReference>
<dbReference type="GO" id="GO:0050660">
    <property type="term" value="F:flavin adenine dinucleotide binding"/>
    <property type="evidence" value="ECO:0007669"/>
    <property type="project" value="InterPro"/>
</dbReference>
<comment type="caution">
    <text evidence="7">The sequence shown here is derived from an EMBL/GenBank/DDBJ whole genome shotgun (WGS) entry which is preliminary data.</text>
</comment>
<gene>
    <name evidence="7" type="ORF">BG015_009128</name>
</gene>
<dbReference type="PANTHER" id="PTHR11552:SF147">
    <property type="entry name" value="CHOLINE DEHYDROGENASE, MITOCHONDRIAL"/>
    <property type="match status" value="1"/>
</dbReference>
<dbReference type="SUPFAM" id="SSF54373">
    <property type="entry name" value="FAD-linked reductases, C-terminal domain"/>
    <property type="match status" value="1"/>
</dbReference>
<dbReference type="PANTHER" id="PTHR11552">
    <property type="entry name" value="GLUCOSE-METHANOL-CHOLINE GMC OXIDOREDUCTASE"/>
    <property type="match status" value="1"/>
</dbReference>
<organism evidence="7 8">
    <name type="scientific">Linnemannia schmuckeri</name>
    <dbReference type="NCBI Taxonomy" id="64567"/>
    <lineage>
        <taxon>Eukaryota</taxon>
        <taxon>Fungi</taxon>
        <taxon>Fungi incertae sedis</taxon>
        <taxon>Mucoromycota</taxon>
        <taxon>Mortierellomycotina</taxon>
        <taxon>Mortierellomycetes</taxon>
        <taxon>Mortierellales</taxon>
        <taxon>Mortierellaceae</taxon>
        <taxon>Linnemannia</taxon>
    </lineage>
</organism>
<dbReference type="EMBL" id="JAAAUQ010000573">
    <property type="protein sequence ID" value="KAF9149105.1"/>
    <property type="molecule type" value="Genomic_DNA"/>
</dbReference>
<evidence type="ECO:0000313" key="8">
    <source>
        <dbReference type="Proteomes" id="UP000748756"/>
    </source>
</evidence>
<dbReference type="SUPFAM" id="SSF51905">
    <property type="entry name" value="FAD/NAD(P)-binding domain"/>
    <property type="match status" value="1"/>
</dbReference>
<keyword evidence="4" id="KW-0274">FAD</keyword>
<dbReference type="Proteomes" id="UP000748756">
    <property type="component" value="Unassembled WGS sequence"/>
</dbReference>
<dbReference type="Gene3D" id="3.30.560.10">
    <property type="entry name" value="Glucose Oxidase, domain 3"/>
    <property type="match status" value="1"/>
</dbReference>
<dbReference type="OrthoDB" id="269227at2759"/>
<dbReference type="Pfam" id="PF00732">
    <property type="entry name" value="GMC_oxred_N"/>
    <property type="match status" value="1"/>
</dbReference>
<comment type="cofactor">
    <cofactor evidence="1">
        <name>FAD</name>
        <dbReference type="ChEBI" id="CHEBI:57692"/>
    </cofactor>
</comment>
<evidence type="ECO:0000256" key="2">
    <source>
        <dbReference type="ARBA" id="ARBA00010790"/>
    </source>
</evidence>
<dbReference type="InterPro" id="IPR012677">
    <property type="entry name" value="Nucleotide-bd_a/b_plait_sf"/>
</dbReference>
<comment type="similarity">
    <text evidence="2">Belongs to the GMC oxidoreductase family.</text>
</comment>